<dbReference type="EMBL" id="LFZO01000132">
    <property type="protein sequence ID" value="KXT13009.1"/>
    <property type="molecule type" value="Genomic_DNA"/>
</dbReference>
<accession>A0A139IEC0</accession>
<evidence type="ECO:0000313" key="1">
    <source>
        <dbReference type="EMBL" id="KXT13009.1"/>
    </source>
</evidence>
<proteinExistence type="predicted"/>
<gene>
    <name evidence="1" type="ORF">AC579_3340</name>
</gene>
<name>A0A139IEC0_9PEZI</name>
<comment type="caution">
    <text evidence="1">The sequence shown here is derived from an EMBL/GenBank/DDBJ whole genome shotgun (WGS) entry which is preliminary data.</text>
</comment>
<keyword evidence="2" id="KW-1185">Reference proteome</keyword>
<dbReference type="AlphaFoldDB" id="A0A139IEC0"/>
<dbReference type="Proteomes" id="UP000073492">
    <property type="component" value="Unassembled WGS sequence"/>
</dbReference>
<evidence type="ECO:0000313" key="2">
    <source>
        <dbReference type="Proteomes" id="UP000073492"/>
    </source>
</evidence>
<sequence>MAVEVYVKPVPGTGTRRWAEHNAANGAPRLDLANSFKAMAILQLSLKTRHAPEQSRDCFPLMTEGPDVDAIVQLLSGTFEACSYYDIELAARSVSRSLTRPAVGAPIRLQPERGAKNQWSVIPAPSLGRQQIQHTGDLLLFAPTPIAFWRDYNYPNFPMGLFVGISIEISRPIAGLRLDTCKLIQAITSKPPTPGLWTVPNNAAKAKVPRRTLPRTWATHSSELCAFAVKKNDQYFGRILYGERTAAFDKCEANHIAAYGH</sequence>
<organism evidence="1 2">
    <name type="scientific">Pseudocercospora musae</name>
    <dbReference type="NCBI Taxonomy" id="113226"/>
    <lineage>
        <taxon>Eukaryota</taxon>
        <taxon>Fungi</taxon>
        <taxon>Dikarya</taxon>
        <taxon>Ascomycota</taxon>
        <taxon>Pezizomycotina</taxon>
        <taxon>Dothideomycetes</taxon>
        <taxon>Dothideomycetidae</taxon>
        <taxon>Mycosphaerellales</taxon>
        <taxon>Mycosphaerellaceae</taxon>
        <taxon>Pseudocercospora</taxon>
    </lineage>
</organism>
<reference evidence="1 2" key="1">
    <citation type="submission" date="2015-07" db="EMBL/GenBank/DDBJ databases">
        <title>Comparative genomics of the Sigatoka disease complex on banana suggests a link between parallel evolutionary changes in Pseudocercospora fijiensis and Pseudocercospora eumusae and increased virulence on the banana host.</title>
        <authorList>
            <person name="Chang T.-C."/>
            <person name="Salvucci A."/>
            <person name="Crous P.W."/>
            <person name="Stergiopoulos I."/>
        </authorList>
    </citation>
    <scope>NUCLEOTIDE SEQUENCE [LARGE SCALE GENOMIC DNA]</scope>
    <source>
        <strain evidence="1 2">CBS 116634</strain>
    </source>
</reference>
<protein>
    <submittedName>
        <fullName evidence="1">Uncharacterized protein</fullName>
    </submittedName>
</protein>